<reference evidence="1" key="2">
    <citation type="journal article" date="2021" name="PeerJ">
        <title>Extensive microbial diversity within the chicken gut microbiome revealed by metagenomics and culture.</title>
        <authorList>
            <person name="Gilroy R."/>
            <person name="Ravi A."/>
            <person name="Getino M."/>
            <person name="Pursley I."/>
            <person name="Horton D.L."/>
            <person name="Alikhan N.F."/>
            <person name="Baker D."/>
            <person name="Gharbi K."/>
            <person name="Hall N."/>
            <person name="Watson M."/>
            <person name="Adriaenssens E.M."/>
            <person name="Foster-Nyarko E."/>
            <person name="Jarju S."/>
            <person name="Secka A."/>
            <person name="Antonio M."/>
            <person name="Oren A."/>
            <person name="Chaudhuri R.R."/>
            <person name="La Ragione R."/>
            <person name="Hildebrand F."/>
            <person name="Pallen M.J."/>
        </authorList>
    </citation>
    <scope>NUCLEOTIDE SEQUENCE</scope>
    <source>
        <strain evidence="1">10192</strain>
    </source>
</reference>
<dbReference type="EMBL" id="JADIND010000048">
    <property type="protein sequence ID" value="MBO8430181.1"/>
    <property type="molecule type" value="Genomic_DNA"/>
</dbReference>
<dbReference type="AlphaFoldDB" id="A0A9D9DMN6"/>
<name>A0A9D9DMN6_9BACT</name>
<organism evidence="1 2">
    <name type="scientific">Candidatus Scatousia excrementipullorum</name>
    <dbReference type="NCBI Taxonomy" id="2840936"/>
    <lineage>
        <taxon>Bacteria</taxon>
        <taxon>Candidatus Scatousia</taxon>
    </lineage>
</organism>
<dbReference type="Proteomes" id="UP000823632">
    <property type="component" value="Unassembled WGS sequence"/>
</dbReference>
<proteinExistence type="predicted"/>
<protein>
    <submittedName>
        <fullName evidence="1">Uncharacterized protein</fullName>
    </submittedName>
</protein>
<sequence>MGCLKNIIRAIILALAVIGFLSIGGKEFVTGMFSKWINPPQETILERAKKVGDFSGINEEFELEKAAGMLGYNAVVAEHKASGQKLIVVDSSKKTLITEDDIKSENIEEKLKSALQKIKYQAASVEDLKVTKRGTMAAYGKEKPYVRFEAKISRLPIGDVSGIISVTTAQDGTNRILVAVNEKSKYSQLISEEFFKEVK</sequence>
<evidence type="ECO:0000313" key="2">
    <source>
        <dbReference type="Proteomes" id="UP000823632"/>
    </source>
</evidence>
<reference evidence="1" key="1">
    <citation type="submission" date="2020-10" db="EMBL/GenBank/DDBJ databases">
        <authorList>
            <person name="Gilroy R."/>
        </authorList>
    </citation>
    <scope>NUCLEOTIDE SEQUENCE</scope>
    <source>
        <strain evidence="1">10192</strain>
    </source>
</reference>
<evidence type="ECO:0000313" key="1">
    <source>
        <dbReference type="EMBL" id="MBO8430181.1"/>
    </source>
</evidence>
<comment type="caution">
    <text evidence="1">The sequence shown here is derived from an EMBL/GenBank/DDBJ whole genome shotgun (WGS) entry which is preliminary data.</text>
</comment>
<gene>
    <name evidence="1" type="ORF">IAC76_02220</name>
</gene>
<accession>A0A9D9DMN6</accession>